<reference evidence="1" key="2">
    <citation type="journal article" date="2023" name="BMC Genomics">
        <title>Pest status, molecular evolution, and epigenetic factors derived from the genome assembly of Frankliniella fusca, a thysanopteran phytovirus vector.</title>
        <authorList>
            <person name="Catto M.A."/>
            <person name="Labadie P.E."/>
            <person name="Jacobson A.L."/>
            <person name="Kennedy G.G."/>
            <person name="Srinivasan R."/>
            <person name="Hunt B.G."/>
        </authorList>
    </citation>
    <scope>NUCLEOTIDE SEQUENCE</scope>
    <source>
        <strain evidence="1">PL_HMW_Pooled</strain>
    </source>
</reference>
<dbReference type="InterPro" id="IPR036691">
    <property type="entry name" value="Endo/exonu/phosph_ase_sf"/>
</dbReference>
<proteinExistence type="predicted"/>
<sequence>MLGTVDKSLLIDFCAKAANNLKIIHVNAQSLIFNCHAEEFQYLFSNSAHDIISVSETFYKTADDVVPLEGFNCFTSNRMSHIGGGVAIYVRNTLRVKVLAQSAPSLLREQKPDFLILEISVSNINILFATVYRPPKAGHLSVFQDELFSFCIDYEHVFVSGDVNAHFGSDKPCDIMDGKGVQELLDTCNLVRVPFNATFHTGTCDSALDMIATTCINKLTQFMQTPVCGLSAHDLLYAVFSFKVPKPPPETFSRRDFSHFNMEQFKTEILAAPWDRMLDSPEIDAKLLVFNQLLLELYDRHAPLRVHYVKRYPKPWISSELILLMNQRDQAYRRSRRTKLSCDISIYKKLRNHVNKVKRDAKVNYAYSVFNNAKSSKEMWDALKKVDVKNKKSNVACNFPPADVLNNHYSSVTCIDVKAVENRLVQYSAIPALVEDDKFYFSDVTLSSLLYAVNSVKSNAMGVDMISLKMLKSCILELAPAILHIYNLPVIKPAVIVENVCLPYLNYVTNLGVTVDCYINWEQHVLTTCHKSIAALQSIRRHKEILPPTVKKRLVESLVFPILDYGAAVMVDIPVKCAERLQRIQNACARLVLNIPRYDHVSCHYKTLNWLSLQQRRDFSILCILKNALLNKTPLYLYEKFMFVKDVHCINLRGSKPLLRLPLHSTDKMRGAFWIYSVILWNSLPEHIMLCKTLANFKKKMLKHLLKS</sequence>
<dbReference type="Proteomes" id="UP001219518">
    <property type="component" value="Unassembled WGS sequence"/>
</dbReference>
<comment type="caution">
    <text evidence="1">The sequence shown here is derived from an EMBL/GenBank/DDBJ whole genome shotgun (WGS) entry which is preliminary data.</text>
</comment>
<keyword evidence="2" id="KW-1185">Reference proteome</keyword>
<dbReference type="AlphaFoldDB" id="A0AAE1LH92"/>
<dbReference type="Gene3D" id="3.60.10.10">
    <property type="entry name" value="Endonuclease/exonuclease/phosphatase"/>
    <property type="match status" value="1"/>
</dbReference>
<evidence type="ECO:0000313" key="2">
    <source>
        <dbReference type="Proteomes" id="UP001219518"/>
    </source>
</evidence>
<keyword evidence="1" id="KW-0695">RNA-directed DNA polymerase</keyword>
<accession>A0AAE1LH92</accession>
<dbReference type="GO" id="GO:0003964">
    <property type="term" value="F:RNA-directed DNA polymerase activity"/>
    <property type="evidence" value="ECO:0007669"/>
    <property type="project" value="UniProtKB-KW"/>
</dbReference>
<evidence type="ECO:0000313" key="1">
    <source>
        <dbReference type="EMBL" id="KAK3917977.1"/>
    </source>
</evidence>
<gene>
    <name evidence="1" type="ORF">KUF71_026274</name>
</gene>
<dbReference type="EMBL" id="JAHWGI010000829">
    <property type="protein sequence ID" value="KAK3917977.1"/>
    <property type="molecule type" value="Genomic_DNA"/>
</dbReference>
<keyword evidence="1" id="KW-0808">Transferase</keyword>
<dbReference type="SUPFAM" id="SSF56219">
    <property type="entry name" value="DNase I-like"/>
    <property type="match status" value="1"/>
</dbReference>
<protein>
    <submittedName>
        <fullName evidence="1">RNA-directed DNA polymerase from transposon BS</fullName>
    </submittedName>
</protein>
<keyword evidence="1" id="KW-0548">Nucleotidyltransferase</keyword>
<organism evidence="1 2">
    <name type="scientific">Frankliniella fusca</name>
    <dbReference type="NCBI Taxonomy" id="407009"/>
    <lineage>
        <taxon>Eukaryota</taxon>
        <taxon>Metazoa</taxon>
        <taxon>Ecdysozoa</taxon>
        <taxon>Arthropoda</taxon>
        <taxon>Hexapoda</taxon>
        <taxon>Insecta</taxon>
        <taxon>Pterygota</taxon>
        <taxon>Neoptera</taxon>
        <taxon>Paraneoptera</taxon>
        <taxon>Thysanoptera</taxon>
        <taxon>Terebrantia</taxon>
        <taxon>Thripoidea</taxon>
        <taxon>Thripidae</taxon>
        <taxon>Frankliniella</taxon>
    </lineage>
</organism>
<dbReference type="PANTHER" id="PTHR47510">
    <property type="entry name" value="REVERSE TRANSCRIPTASE DOMAIN-CONTAINING PROTEIN"/>
    <property type="match status" value="1"/>
</dbReference>
<dbReference type="PANTHER" id="PTHR47510:SF3">
    <property type="entry name" value="ENDO_EXONUCLEASE_PHOSPHATASE DOMAIN-CONTAINING PROTEIN"/>
    <property type="match status" value="1"/>
</dbReference>
<reference evidence="1" key="1">
    <citation type="submission" date="2021-07" db="EMBL/GenBank/DDBJ databases">
        <authorList>
            <person name="Catto M.A."/>
            <person name="Jacobson A."/>
            <person name="Kennedy G."/>
            <person name="Labadie P."/>
            <person name="Hunt B.G."/>
            <person name="Srinivasan R."/>
        </authorList>
    </citation>
    <scope>NUCLEOTIDE SEQUENCE</scope>
    <source>
        <strain evidence="1">PL_HMW_Pooled</strain>
        <tissue evidence="1">Head</tissue>
    </source>
</reference>
<name>A0AAE1LH92_9NEOP</name>